<accession>A0A5C5XD90</accession>
<feature type="transmembrane region" description="Helical" evidence="1">
    <location>
        <begin position="59"/>
        <end position="78"/>
    </location>
</feature>
<dbReference type="EMBL" id="SJPG01000001">
    <property type="protein sequence ID" value="TWT60960.1"/>
    <property type="molecule type" value="Genomic_DNA"/>
</dbReference>
<evidence type="ECO:0000313" key="2">
    <source>
        <dbReference type="EMBL" id="TWT60960.1"/>
    </source>
</evidence>
<dbReference type="Proteomes" id="UP000316095">
    <property type="component" value="Unassembled WGS sequence"/>
</dbReference>
<evidence type="ECO:0000256" key="1">
    <source>
        <dbReference type="SAM" id="Phobius"/>
    </source>
</evidence>
<comment type="caution">
    <text evidence="2">The sequence shown here is derived from an EMBL/GenBank/DDBJ whole genome shotgun (WGS) entry which is preliminary data.</text>
</comment>
<keyword evidence="1" id="KW-1133">Transmembrane helix</keyword>
<protein>
    <submittedName>
        <fullName evidence="2">Uncharacterized protein</fullName>
    </submittedName>
</protein>
<organism evidence="2 3">
    <name type="scientific">Rubinisphaera italica</name>
    <dbReference type="NCBI Taxonomy" id="2527969"/>
    <lineage>
        <taxon>Bacteria</taxon>
        <taxon>Pseudomonadati</taxon>
        <taxon>Planctomycetota</taxon>
        <taxon>Planctomycetia</taxon>
        <taxon>Planctomycetales</taxon>
        <taxon>Planctomycetaceae</taxon>
        <taxon>Rubinisphaera</taxon>
    </lineage>
</organism>
<dbReference type="AlphaFoldDB" id="A0A5C5XD90"/>
<gene>
    <name evidence="2" type="ORF">Pan54_16920</name>
</gene>
<name>A0A5C5XD90_9PLAN</name>
<feature type="transmembrane region" description="Helical" evidence="1">
    <location>
        <begin position="98"/>
        <end position="117"/>
    </location>
</feature>
<feature type="transmembrane region" description="Helical" evidence="1">
    <location>
        <begin position="123"/>
        <end position="143"/>
    </location>
</feature>
<evidence type="ECO:0000313" key="3">
    <source>
        <dbReference type="Proteomes" id="UP000316095"/>
    </source>
</evidence>
<proteinExistence type="predicted"/>
<dbReference type="PROSITE" id="PS51257">
    <property type="entry name" value="PROKAR_LIPOPROTEIN"/>
    <property type="match status" value="1"/>
</dbReference>
<keyword evidence="1" id="KW-0812">Transmembrane</keyword>
<feature type="transmembrane region" description="Helical" evidence="1">
    <location>
        <begin position="21"/>
        <end position="39"/>
    </location>
</feature>
<keyword evidence="3" id="KW-1185">Reference proteome</keyword>
<reference evidence="2 3" key="1">
    <citation type="submission" date="2019-02" db="EMBL/GenBank/DDBJ databases">
        <title>Deep-cultivation of Planctomycetes and their phenomic and genomic characterization uncovers novel biology.</title>
        <authorList>
            <person name="Wiegand S."/>
            <person name="Jogler M."/>
            <person name="Boedeker C."/>
            <person name="Pinto D."/>
            <person name="Vollmers J."/>
            <person name="Rivas-Marin E."/>
            <person name="Kohn T."/>
            <person name="Peeters S.H."/>
            <person name="Heuer A."/>
            <person name="Rast P."/>
            <person name="Oberbeckmann S."/>
            <person name="Bunk B."/>
            <person name="Jeske O."/>
            <person name="Meyerdierks A."/>
            <person name="Storesund J.E."/>
            <person name="Kallscheuer N."/>
            <person name="Luecker S."/>
            <person name="Lage O.M."/>
            <person name="Pohl T."/>
            <person name="Merkel B.J."/>
            <person name="Hornburger P."/>
            <person name="Mueller R.-W."/>
            <person name="Bruemmer F."/>
            <person name="Labrenz M."/>
            <person name="Spormann A.M."/>
            <person name="Op Den Camp H."/>
            <person name="Overmann J."/>
            <person name="Amann R."/>
            <person name="Jetten M.S.M."/>
            <person name="Mascher T."/>
            <person name="Medema M.H."/>
            <person name="Devos D.P."/>
            <person name="Kaster A.-K."/>
            <person name="Ovreas L."/>
            <person name="Rohde M."/>
            <person name="Galperin M.Y."/>
            <person name="Jogler C."/>
        </authorList>
    </citation>
    <scope>NUCLEOTIDE SEQUENCE [LARGE SCALE GENOMIC DNA]</scope>
    <source>
        <strain evidence="2 3">Pan54</strain>
    </source>
</reference>
<dbReference type="OrthoDB" id="9828387at2"/>
<sequence length="245" mass="28338">MSEIRLFWRSVSLWFQLLMRVTVMAAILFGCLVLMRTLIDPGVCFHGMDRPITPPHIKFVAPLVPPLMAYWLAANSIFRTTDRRTATQYFGDETMPFYGNAFLFGPIVGAHVISIYGLPAYRVAVVAWVTAIATLPILLWIVFEPGVFQSFAHSAEKARKQEQKRRNQMGPNYALLLRVLRRDYEDKIHEIHRMRIGDEDREYLEELADNEYRDQMFQVMTRGNHNIGGIESEAIEDLLQQNEET</sequence>
<keyword evidence="1" id="KW-0472">Membrane</keyword>